<dbReference type="Proteomes" id="UP000245207">
    <property type="component" value="Unassembled WGS sequence"/>
</dbReference>
<keyword evidence="16" id="KW-1185">Reference proteome</keyword>
<dbReference type="GO" id="GO:0003735">
    <property type="term" value="F:structural constituent of ribosome"/>
    <property type="evidence" value="ECO:0007669"/>
    <property type="project" value="InterPro"/>
</dbReference>
<dbReference type="PANTHER" id="PTHR10666">
    <property type="entry name" value="UBIQUITIN"/>
    <property type="match status" value="1"/>
</dbReference>
<dbReference type="GO" id="GO:1990904">
    <property type="term" value="C:ribonucleoprotein complex"/>
    <property type="evidence" value="ECO:0007669"/>
    <property type="project" value="UniProtKB-KW"/>
</dbReference>
<dbReference type="GO" id="GO:0003729">
    <property type="term" value="F:mRNA binding"/>
    <property type="evidence" value="ECO:0007669"/>
    <property type="project" value="UniProtKB-ARBA"/>
</dbReference>
<feature type="domain" description="Ubiquitin-like" evidence="14">
    <location>
        <begin position="1"/>
        <end position="76"/>
    </location>
</feature>
<name>A0A2U1PWV1_ARTAN</name>
<keyword evidence="10 15" id="KW-0689">Ribosomal protein</keyword>
<protein>
    <submittedName>
        <fullName evidence="15">Ubiquitin-60S ribosomal protein L40</fullName>
    </submittedName>
</protein>
<dbReference type="InterPro" id="IPR019954">
    <property type="entry name" value="Ubiquitin_CS"/>
</dbReference>
<dbReference type="AlphaFoldDB" id="A0A2U1PWV1"/>
<dbReference type="InterPro" id="IPR011332">
    <property type="entry name" value="Ribosomal_zn-bd"/>
</dbReference>
<dbReference type="PRINTS" id="PR00348">
    <property type="entry name" value="UBIQUITIN"/>
</dbReference>
<dbReference type="InterPro" id="IPR019956">
    <property type="entry name" value="Ubiquitin_dom"/>
</dbReference>
<sequence length="174" mass="20128">MQIFVKTLTGKTITLEVESSDTIDNVKAKIQDKEGIPPDQQRLIFAGKQLEDGRTLADYNIQKESTLHLVLRLRGGIIEPSLMALARKYNQDKTICRKLHLILVFQNLSLSFDVLADHRLIFTELLSGRCYARLHPRAVNCRKKKCGHSNQLVPYYHVPQFRRRMLFHVMLSLQ</sequence>
<dbReference type="PROSITE" id="PS50053">
    <property type="entry name" value="UBIQUITIN_2"/>
    <property type="match status" value="1"/>
</dbReference>
<dbReference type="Pfam" id="PF01020">
    <property type="entry name" value="Ribosomal_L40e"/>
    <property type="match status" value="2"/>
</dbReference>
<evidence type="ECO:0000256" key="2">
    <source>
        <dbReference type="ARBA" id="ARBA00004123"/>
    </source>
</evidence>
<dbReference type="SUPFAM" id="SSF57829">
    <property type="entry name" value="Zn-binding ribosomal proteins"/>
    <property type="match status" value="1"/>
</dbReference>
<dbReference type="InterPro" id="IPR001975">
    <property type="entry name" value="Ribosomal_eL40_dom"/>
</dbReference>
<evidence type="ECO:0000256" key="3">
    <source>
        <dbReference type="ARBA" id="ARBA00004496"/>
    </source>
</evidence>
<evidence type="ECO:0000313" key="15">
    <source>
        <dbReference type="EMBL" id="PWA90251.1"/>
    </source>
</evidence>
<proteinExistence type="inferred from homology"/>
<dbReference type="STRING" id="35608.A0A2U1PWV1"/>
<evidence type="ECO:0000256" key="13">
    <source>
        <dbReference type="ARBA" id="ARBA00035124"/>
    </source>
</evidence>
<dbReference type="Gene3D" id="4.10.1060.50">
    <property type="match status" value="2"/>
</dbReference>
<dbReference type="SUPFAM" id="SSF54236">
    <property type="entry name" value="Ubiquitin-like"/>
    <property type="match status" value="1"/>
</dbReference>
<dbReference type="SMART" id="SM01377">
    <property type="entry name" value="Ribosomal_L40e"/>
    <property type="match status" value="1"/>
</dbReference>
<evidence type="ECO:0000259" key="14">
    <source>
        <dbReference type="PROSITE" id="PS50053"/>
    </source>
</evidence>
<dbReference type="EMBL" id="PKPP01000643">
    <property type="protein sequence ID" value="PWA90251.1"/>
    <property type="molecule type" value="Genomic_DNA"/>
</dbReference>
<dbReference type="Gene3D" id="3.10.20.90">
    <property type="entry name" value="Phosphatidylinositol 3-kinase Catalytic Subunit, Chain A, domain 1"/>
    <property type="match status" value="1"/>
</dbReference>
<dbReference type="GO" id="GO:0005634">
    <property type="term" value="C:nucleus"/>
    <property type="evidence" value="ECO:0007669"/>
    <property type="project" value="UniProtKB-SubCell"/>
</dbReference>
<comment type="caution">
    <text evidence="15">The sequence shown here is derived from an EMBL/GenBank/DDBJ whole genome shotgun (WGS) entry which is preliminary data.</text>
</comment>
<evidence type="ECO:0000256" key="11">
    <source>
        <dbReference type="ARBA" id="ARBA00023242"/>
    </source>
</evidence>
<evidence type="ECO:0000256" key="12">
    <source>
        <dbReference type="ARBA" id="ARBA00023274"/>
    </source>
</evidence>
<accession>A0A2U1PWV1</accession>
<organism evidence="15 16">
    <name type="scientific">Artemisia annua</name>
    <name type="common">Sweet wormwood</name>
    <dbReference type="NCBI Taxonomy" id="35608"/>
    <lineage>
        <taxon>Eukaryota</taxon>
        <taxon>Viridiplantae</taxon>
        <taxon>Streptophyta</taxon>
        <taxon>Embryophyta</taxon>
        <taxon>Tracheophyta</taxon>
        <taxon>Spermatophyta</taxon>
        <taxon>Magnoliopsida</taxon>
        <taxon>eudicotyledons</taxon>
        <taxon>Gunneridae</taxon>
        <taxon>Pentapetalae</taxon>
        <taxon>asterids</taxon>
        <taxon>campanulids</taxon>
        <taxon>Asterales</taxon>
        <taxon>Asteraceae</taxon>
        <taxon>Asteroideae</taxon>
        <taxon>Anthemideae</taxon>
        <taxon>Artemisiinae</taxon>
        <taxon>Artemisia</taxon>
    </lineage>
</organism>
<evidence type="ECO:0000256" key="1">
    <source>
        <dbReference type="ARBA" id="ARBA00002241"/>
    </source>
</evidence>
<comment type="subcellular location">
    <subcellularLocation>
        <location evidence="3">Cytoplasm</location>
    </subcellularLocation>
    <subcellularLocation>
        <location evidence="2">Nucleus</location>
    </subcellularLocation>
</comment>
<evidence type="ECO:0000256" key="7">
    <source>
        <dbReference type="ARBA" id="ARBA00022499"/>
    </source>
</evidence>
<evidence type="ECO:0000256" key="5">
    <source>
        <dbReference type="ARBA" id="ARBA00010570"/>
    </source>
</evidence>
<comment type="similarity">
    <text evidence="4">In the N-terminal section; belongs to the ubiquitin family.</text>
</comment>
<keyword evidence="8" id="KW-0150">Chloroplast</keyword>
<evidence type="ECO:0000256" key="9">
    <source>
        <dbReference type="ARBA" id="ARBA00022843"/>
    </source>
</evidence>
<dbReference type="Pfam" id="PF00240">
    <property type="entry name" value="ubiquitin"/>
    <property type="match status" value="1"/>
</dbReference>
<keyword evidence="6" id="KW-0963">Cytoplasm</keyword>
<dbReference type="GO" id="GO:0006412">
    <property type="term" value="P:translation"/>
    <property type="evidence" value="ECO:0007669"/>
    <property type="project" value="InterPro"/>
</dbReference>
<keyword evidence="11" id="KW-0539">Nucleus</keyword>
<dbReference type="FunFam" id="3.10.20.90:FF:000014">
    <property type="entry name" value="Ubiquitin-60S ribosomal L40 fusion"/>
    <property type="match status" value="1"/>
</dbReference>
<reference evidence="15 16" key="1">
    <citation type="journal article" date="2018" name="Mol. Plant">
        <title>The genome of Artemisia annua provides insight into the evolution of Asteraceae family and artemisinin biosynthesis.</title>
        <authorList>
            <person name="Shen Q."/>
            <person name="Zhang L."/>
            <person name="Liao Z."/>
            <person name="Wang S."/>
            <person name="Yan T."/>
            <person name="Shi P."/>
            <person name="Liu M."/>
            <person name="Fu X."/>
            <person name="Pan Q."/>
            <person name="Wang Y."/>
            <person name="Lv Z."/>
            <person name="Lu X."/>
            <person name="Zhang F."/>
            <person name="Jiang W."/>
            <person name="Ma Y."/>
            <person name="Chen M."/>
            <person name="Hao X."/>
            <person name="Li L."/>
            <person name="Tang Y."/>
            <person name="Lv G."/>
            <person name="Zhou Y."/>
            <person name="Sun X."/>
            <person name="Brodelius P.E."/>
            <person name="Rose J.K.C."/>
            <person name="Tang K."/>
        </authorList>
    </citation>
    <scope>NUCLEOTIDE SEQUENCE [LARGE SCALE GENOMIC DNA]</scope>
    <source>
        <strain evidence="16">cv. Huhao1</strain>
        <tissue evidence="15">Leaf</tissue>
    </source>
</reference>
<dbReference type="InterPro" id="IPR050158">
    <property type="entry name" value="Ubiquitin_ubiquitin-like"/>
</dbReference>
<dbReference type="InterPro" id="IPR038587">
    <property type="entry name" value="Ribosomal_eL40_sf"/>
</dbReference>
<dbReference type="InterPro" id="IPR000626">
    <property type="entry name" value="Ubiquitin-like_dom"/>
</dbReference>
<dbReference type="CDD" id="cd01803">
    <property type="entry name" value="Ubl_ubiquitin"/>
    <property type="match status" value="1"/>
</dbReference>
<dbReference type="GO" id="GO:0005840">
    <property type="term" value="C:ribosome"/>
    <property type="evidence" value="ECO:0007669"/>
    <property type="project" value="UniProtKB-KW"/>
</dbReference>
<keyword evidence="8" id="KW-0934">Plastid</keyword>
<gene>
    <name evidence="15" type="ORF">CTI12_AA102660</name>
</gene>
<evidence type="ECO:0000256" key="4">
    <source>
        <dbReference type="ARBA" id="ARBA00008373"/>
    </source>
</evidence>
<keyword evidence="9" id="KW-0832">Ubl conjugation</keyword>
<keyword evidence="12" id="KW-0687">Ribonucleoprotein</keyword>
<dbReference type="PROSITE" id="PS00299">
    <property type="entry name" value="UBIQUITIN_1"/>
    <property type="match status" value="1"/>
</dbReference>
<evidence type="ECO:0000256" key="8">
    <source>
        <dbReference type="ARBA" id="ARBA00022528"/>
    </source>
</evidence>
<comment type="similarity">
    <text evidence="5">In the C-terminal section; belongs to the eukaryotic ribosomal protein eL40 family.</text>
</comment>
<evidence type="ECO:0000256" key="10">
    <source>
        <dbReference type="ARBA" id="ARBA00022980"/>
    </source>
</evidence>
<comment type="function">
    <text evidence="1">Component of the 60S subunit of the ribosome.</text>
</comment>
<dbReference type="InterPro" id="IPR029071">
    <property type="entry name" value="Ubiquitin-like_domsf"/>
</dbReference>
<comment type="subunit">
    <text evidence="13">Part of the 60S ribosomal subunit.</text>
</comment>
<dbReference type="SMART" id="SM00213">
    <property type="entry name" value="UBQ"/>
    <property type="match status" value="1"/>
</dbReference>
<evidence type="ECO:0000256" key="6">
    <source>
        <dbReference type="ARBA" id="ARBA00022490"/>
    </source>
</evidence>
<dbReference type="GO" id="GO:0005737">
    <property type="term" value="C:cytoplasm"/>
    <property type="evidence" value="ECO:0007669"/>
    <property type="project" value="UniProtKB-SubCell"/>
</dbReference>
<keyword evidence="7" id="KW-1017">Isopeptide bond</keyword>
<evidence type="ECO:0000313" key="16">
    <source>
        <dbReference type="Proteomes" id="UP000245207"/>
    </source>
</evidence>